<evidence type="ECO:0000256" key="5">
    <source>
        <dbReference type="ARBA" id="ARBA00012027"/>
    </source>
</evidence>
<dbReference type="Gene3D" id="2.40.10.120">
    <property type="match status" value="1"/>
</dbReference>
<dbReference type="PANTHER" id="PTHR43856:SF1">
    <property type="entry name" value="MITOCHONDRIAL CARDIOLIPIN HYDROLASE"/>
    <property type="match status" value="1"/>
</dbReference>
<evidence type="ECO:0000256" key="10">
    <source>
        <dbReference type="ARBA" id="ARBA00023098"/>
    </source>
</evidence>
<accession>Q211I3</accession>
<dbReference type="eggNOG" id="COG0265">
    <property type="taxonomic scope" value="Bacteria"/>
</dbReference>
<evidence type="ECO:0000313" key="13">
    <source>
        <dbReference type="EMBL" id="ABD88953.1"/>
    </source>
</evidence>
<reference evidence="13" key="1">
    <citation type="submission" date="2006-03" db="EMBL/GenBank/DDBJ databases">
        <title>Complete sequence of Rhodopseudomonas palustris BisB18.</title>
        <authorList>
            <consortium name="US DOE Joint Genome Institute"/>
            <person name="Copeland A."/>
            <person name="Lucas S."/>
            <person name="Lapidus A."/>
            <person name="Barry K."/>
            <person name="Detter J.C."/>
            <person name="Glavina del Rio T."/>
            <person name="Hammon N."/>
            <person name="Israni S."/>
            <person name="Dalin E."/>
            <person name="Tice H."/>
            <person name="Pitluck S."/>
            <person name="Chain P."/>
            <person name="Malfatti S."/>
            <person name="Shin M."/>
            <person name="Vergez L."/>
            <person name="Schmutz J."/>
            <person name="Larimer F."/>
            <person name="Land M."/>
            <person name="Hauser L."/>
            <person name="Pelletier D.A."/>
            <person name="Kyrpides N."/>
            <person name="Anderson I."/>
            <person name="Oda Y."/>
            <person name="Harwood C.S."/>
            <person name="Richardson P."/>
        </authorList>
    </citation>
    <scope>NUCLEOTIDE SEQUENCE [LARGE SCALE GENOMIC DNA]</scope>
    <source>
        <strain evidence="13">BisB18</strain>
    </source>
</reference>
<dbReference type="CDD" id="cd00138">
    <property type="entry name" value="PLDc_SF"/>
    <property type="match status" value="1"/>
</dbReference>
<dbReference type="InterPro" id="IPR001736">
    <property type="entry name" value="PLipase_D/transphosphatidylase"/>
</dbReference>
<evidence type="ECO:0000256" key="1">
    <source>
        <dbReference type="ARBA" id="ARBA00000798"/>
    </source>
</evidence>
<keyword evidence="8" id="KW-0378">Hydrolase</keyword>
<dbReference type="InterPro" id="IPR009003">
    <property type="entry name" value="Peptidase_S1_PA"/>
</dbReference>
<evidence type="ECO:0000256" key="8">
    <source>
        <dbReference type="ARBA" id="ARBA00022801"/>
    </source>
</evidence>
<keyword evidence="7" id="KW-0964">Secreted</keyword>
<dbReference type="InterPro" id="IPR051406">
    <property type="entry name" value="PLD_domain"/>
</dbReference>
<name>Q211I3_RHOPB</name>
<organism evidence="13">
    <name type="scientific">Rhodopseudomonas palustris (strain BisB18)</name>
    <dbReference type="NCBI Taxonomy" id="316056"/>
    <lineage>
        <taxon>Bacteria</taxon>
        <taxon>Pseudomonadati</taxon>
        <taxon>Pseudomonadota</taxon>
        <taxon>Alphaproteobacteria</taxon>
        <taxon>Hyphomicrobiales</taxon>
        <taxon>Nitrobacteraceae</taxon>
        <taxon>Rhodopseudomonas</taxon>
    </lineage>
</organism>
<dbReference type="KEGG" id="rpc:RPC_3413"/>
<evidence type="ECO:0000256" key="9">
    <source>
        <dbReference type="ARBA" id="ARBA00022963"/>
    </source>
</evidence>
<dbReference type="GO" id="GO:0004630">
    <property type="term" value="F:phospholipase D activity"/>
    <property type="evidence" value="ECO:0007669"/>
    <property type="project" value="UniProtKB-EC"/>
</dbReference>
<dbReference type="PANTHER" id="PTHR43856">
    <property type="entry name" value="CARDIOLIPIN HYDROLASE"/>
    <property type="match status" value="1"/>
</dbReference>
<comment type="catalytic activity">
    <reaction evidence="1">
        <text>a 1,2-diacyl-sn-glycero-3-phosphocholine + H2O = a 1,2-diacyl-sn-glycero-3-phosphate + choline + H(+)</text>
        <dbReference type="Rhea" id="RHEA:14445"/>
        <dbReference type="ChEBI" id="CHEBI:15354"/>
        <dbReference type="ChEBI" id="CHEBI:15377"/>
        <dbReference type="ChEBI" id="CHEBI:15378"/>
        <dbReference type="ChEBI" id="CHEBI:57643"/>
        <dbReference type="ChEBI" id="CHEBI:58608"/>
        <dbReference type="EC" id="3.1.4.4"/>
    </reaction>
</comment>
<comment type="similarity">
    <text evidence="4">Belongs to the phospholipase D family.</text>
</comment>
<evidence type="ECO:0000256" key="7">
    <source>
        <dbReference type="ARBA" id="ARBA00022525"/>
    </source>
</evidence>
<dbReference type="CDD" id="cd09128">
    <property type="entry name" value="PLDc_unchar1_2"/>
    <property type="match status" value="1"/>
</dbReference>
<dbReference type="RefSeq" id="WP_011473841.1">
    <property type="nucleotide sequence ID" value="NC_007925.1"/>
</dbReference>
<evidence type="ECO:0000256" key="11">
    <source>
        <dbReference type="ARBA" id="ARBA00029594"/>
    </source>
</evidence>
<gene>
    <name evidence="13" type="ordered locus">RPC_3413</name>
</gene>
<dbReference type="OrthoDB" id="9811262at2"/>
<keyword evidence="10" id="KW-0443">Lipid metabolism</keyword>
<dbReference type="STRING" id="316056.RPC_3413"/>
<dbReference type="Gene3D" id="3.30.870.10">
    <property type="entry name" value="Endonuclease Chain A"/>
    <property type="match status" value="2"/>
</dbReference>
<dbReference type="GO" id="GO:0006793">
    <property type="term" value="P:phosphorus metabolic process"/>
    <property type="evidence" value="ECO:0007669"/>
    <property type="project" value="UniProtKB-ARBA"/>
</dbReference>
<evidence type="ECO:0000259" key="12">
    <source>
        <dbReference type="PROSITE" id="PS50035"/>
    </source>
</evidence>
<dbReference type="AlphaFoldDB" id="Q211I3"/>
<proteinExistence type="inferred from homology"/>
<dbReference type="HOGENOM" id="CLU_311665_0_0_5"/>
<comment type="subcellular location">
    <subcellularLocation>
        <location evidence="3">Secreted</location>
    </subcellularLocation>
</comment>
<evidence type="ECO:0000256" key="6">
    <source>
        <dbReference type="ARBA" id="ARBA00018392"/>
    </source>
</evidence>
<comment type="function">
    <text evidence="2">Could be a virulence factor.</text>
</comment>
<dbReference type="PROSITE" id="PS50035">
    <property type="entry name" value="PLD"/>
    <property type="match status" value="1"/>
</dbReference>
<dbReference type="EMBL" id="CP000301">
    <property type="protein sequence ID" value="ABD88953.1"/>
    <property type="molecule type" value="Genomic_DNA"/>
</dbReference>
<dbReference type="EC" id="3.1.4.4" evidence="5"/>
<dbReference type="SUPFAM" id="SSF50494">
    <property type="entry name" value="Trypsin-like serine proteases"/>
    <property type="match status" value="1"/>
</dbReference>
<evidence type="ECO:0000256" key="2">
    <source>
        <dbReference type="ARBA" id="ARBA00003145"/>
    </source>
</evidence>
<dbReference type="GO" id="GO:0016042">
    <property type="term" value="P:lipid catabolic process"/>
    <property type="evidence" value="ECO:0007669"/>
    <property type="project" value="UniProtKB-KW"/>
</dbReference>
<dbReference type="GO" id="GO:0005576">
    <property type="term" value="C:extracellular region"/>
    <property type="evidence" value="ECO:0007669"/>
    <property type="project" value="UniProtKB-SubCell"/>
</dbReference>
<evidence type="ECO:0000256" key="3">
    <source>
        <dbReference type="ARBA" id="ARBA00004613"/>
    </source>
</evidence>
<sequence>MGDDREYLSLLRRKAEQILRKSPGMEGMSATEMPGADPATATLARPETASLEAVVRWYRPVLAVTDDRFVTSSRSPDGDPRFQDPNEAASKALLAELEKRRSVLDPVIRSVGRIELVNNVRYPWVGTGWIVGSDLGSDIIVTNAHVGSEFGARSGAGYVFRPGVPDGSVRQSARIDFREEVTGGSAREFPITEIIWISGDDSLDMCLLRVARTAGTDRIDPPVKLFTAPLSDDQMVAVIGFPGSNNGYDPAPFQKLFGAVTGKKRFSPGFYSGRRGSSATYDCSTLPGSSGSVVVDVTTGRAVGLHFAGTAFDTNYAVPASDLARILLKRPWQTEAAARSADTTRAAPPAAPRDAAQLPAPALASALASDGAITFSIPLEISVRLGGLARTISAASVDPPVVRADQAPPRRTDREAATAAAETVRQHLLGQTDVLSVKADYLFSNGVITDDFGVIVGVAPGTTIDPASFDLKSTQDGVAIAVETADPRTIAEQRLAFDTESFAGRQANYQRDRTDPRFNLDPVTDDMTILLHVSPEAGWPVLRQFLGDKDSNQLTIGMYHMTAPHVVEAIEAIAQRGDSKIVLTLDRQRGDADIPDDIGGDTKAQDIPEADTLDNLSDIAETRFAWAPASLGRGGLFPTAYHIKVAVWSATSGRDGPTDRMFWLSSGNWQSSNQAPIERSVDEIGEVTQDEVQRYNREWHALVTHAGLAATFRNHLEQDFEDNRAAAEQEAPQPVMPEVLVPLGLIEEAPRARAFKPFKPKLLKGRIKVQPLLTPDNYPEVIVELISKAKHRVLIENQSFSLWKDIASTPAHFLDIVKAVKDRQNKIRDVRVIFRSGFGNERDTLRQMKTFGLETDADHVRYFDKCHTKGIVIDDDIAVLGSQNWTAAGTGPNRDASLVIWNADANAYFAELFQYDWDQVARNRSRSTESTLPIKVVRAGEEAGTPRGYSRISLAEFLGET</sequence>
<dbReference type="GO" id="GO:0016891">
    <property type="term" value="F:RNA endonuclease activity producing 5'-phosphomonoesters, hydrolytic mechanism"/>
    <property type="evidence" value="ECO:0007669"/>
    <property type="project" value="TreeGrafter"/>
</dbReference>
<keyword evidence="9" id="KW-0442">Lipid degradation</keyword>
<evidence type="ECO:0000256" key="4">
    <source>
        <dbReference type="ARBA" id="ARBA00008664"/>
    </source>
</evidence>
<dbReference type="SUPFAM" id="SSF56024">
    <property type="entry name" value="Phospholipase D/nuclease"/>
    <property type="match status" value="1"/>
</dbReference>
<protein>
    <recommendedName>
        <fullName evidence="6">Phospholipase D</fullName>
        <ecNumber evidence="5">3.1.4.4</ecNumber>
    </recommendedName>
    <alternativeName>
        <fullName evidence="11">Choline phosphatase</fullName>
    </alternativeName>
</protein>
<dbReference type="eggNOG" id="COG1502">
    <property type="taxonomic scope" value="Bacteria"/>
</dbReference>
<feature type="domain" description="PLD phosphodiesterase" evidence="12">
    <location>
        <begin position="862"/>
        <end position="889"/>
    </location>
</feature>
<dbReference type="Pfam" id="PF13365">
    <property type="entry name" value="Trypsin_2"/>
    <property type="match status" value="1"/>
</dbReference>
<dbReference type="InterPro" id="IPR025202">
    <property type="entry name" value="PLD-like_dom"/>
</dbReference>
<dbReference type="Pfam" id="PF13091">
    <property type="entry name" value="PLDc_2"/>
    <property type="match status" value="1"/>
</dbReference>